<sequence length="204" mass="23756">MYNGFISRYLEGELTIEKIYFDLAVKLGIPLKKKPVNLSKLIKPIEKMMRGKIIFDPAIEQFYLQQESMGRLEIGLVAEGYRKIGQILYLIANGILKNNTLLFWDEPEVNINPAYCENLAELLVELSKNLQIFIATHDYFMLKHLDLAAKMANTNIKFFSLHKNKETDQFVQVETSNNLDELEHNPILQEFEAVYQKLSKVFYE</sequence>
<feature type="domain" description="ATPase AAA-type core" evidence="1">
    <location>
        <begin position="60"/>
        <end position="140"/>
    </location>
</feature>
<dbReference type="Proteomes" id="UP000076962">
    <property type="component" value="Unassembled WGS sequence"/>
</dbReference>
<keyword evidence="2" id="KW-0067">ATP-binding</keyword>
<keyword evidence="3" id="KW-1185">Reference proteome</keyword>
<protein>
    <submittedName>
        <fullName evidence="2">ATP-binding protein</fullName>
    </submittedName>
</protein>
<keyword evidence="2" id="KW-0547">Nucleotide-binding</keyword>
<dbReference type="InterPro" id="IPR027417">
    <property type="entry name" value="P-loop_NTPase"/>
</dbReference>
<dbReference type="GO" id="GO:0005524">
    <property type="term" value="F:ATP binding"/>
    <property type="evidence" value="ECO:0007669"/>
    <property type="project" value="UniProtKB-KW"/>
</dbReference>
<dbReference type="EMBL" id="LUTY01002498">
    <property type="protein sequence ID" value="OAD20268.1"/>
    <property type="molecule type" value="Genomic_DNA"/>
</dbReference>
<evidence type="ECO:0000313" key="3">
    <source>
        <dbReference type="Proteomes" id="UP000076962"/>
    </source>
</evidence>
<dbReference type="AlphaFoldDB" id="A0A0A6NY53"/>
<name>A0A0A6NY53_9GAMM</name>
<evidence type="ECO:0000259" key="1">
    <source>
        <dbReference type="Pfam" id="PF13304"/>
    </source>
</evidence>
<evidence type="ECO:0000313" key="2">
    <source>
        <dbReference type="EMBL" id="OAD20268.1"/>
    </source>
</evidence>
<dbReference type="SUPFAM" id="SSF52540">
    <property type="entry name" value="P-loop containing nucleoside triphosphate hydrolases"/>
    <property type="match status" value="1"/>
</dbReference>
<organism evidence="2 3">
    <name type="scientific">Candidatus Thiomargarita nelsonii</name>
    <dbReference type="NCBI Taxonomy" id="1003181"/>
    <lineage>
        <taxon>Bacteria</taxon>
        <taxon>Pseudomonadati</taxon>
        <taxon>Pseudomonadota</taxon>
        <taxon>Gammaproteobacteria</taxon>
        <taxon>Thiotrichales</taxon>
        <taxon>Thiotrichaceae</taxon>
        <taxon>Thiomargarita</taxon>
    </lineage>
</organism>
<dbReference type="PANTHER" id="PTHR43581">
    <property type="entry name" value="ATP/GTP PHOSPHATASE"/>
    <property type="match status" value="1"/>
</dbReference>
<gene>
    <name evidence="2" type="ORF">THIOM_004048</name>
</gene>
<dbReference type="InterPro" id="IPR051396">
    <property type="entry name" value="Bact_Antivir_Def_Nuclease"/>
</dbReference>
<reference evidence="2 3" key="1">
    <citation type="submission" date="2016-05" db="EMBL/GenBank/DDBJ databases">
        <title>Single-cell genome of chain-forming Candidatus Thiomargarita nelsonii and comparison to other large sulfur-oxidizing bacteria.</title>
        <authorList>
            <person name="Winkel M."/>
            <person name="Salman V."/>
            <person name="Woyke T."/>
            <person name="Schulz-Vogt H."/>
            <person name="Richter M."/>
            <person name="Flood B."/>
            <person name="Bailey J."/>
            <person name="Amann R."/>
            <person name="Mussmann M."/>
        </authorList>
    </citation>
    <scope>NUCLEOTIDE SEQUENCE [LARGE SCALE GENOMIC DNA]</scope>
    <source>
        <strain evidence="2 3">THI036</strain>
    </source>
</reference>
<accession>A0A0A6NY53</accession>
<dbReference type="Pfam" id="PF13304">
    <property type="entry name" value="AAA_21"/>
    <property type="match status" value="1"/>
</dbReference>
<dbReference type="GO" id="GO:0016887">
    <property type="term" value="F:ATP hydrolysis activity"/>
    <property type="evidence" value="ECO:0007669"/>
    <property type="project" value="InterPro"/>
</dbReference>
<dbReference type="InterPro" id="IPR003959">
    <property type="entry name" value="ATPase_AAA_core"/>
</dbReference>
<comment type="caution">
    <text evidence="2">The sequence shown here is derived from an EMBL/GenBank/DDBJ whole genome shotgun (WGS) entry which is preliminary data.</text>
</comment>
<dbReference type="PANTHER" id="PTHR43581:SF2">
    <property type="entry name" value="EXCINUCLEASE ATPASE SUBUNIT"/>
    <property type="match status" value="1"/>
</dbReference>
<dbReference type="Gene3D" id="3.40.50.300">
    <property type="entry name" value="P-loop containing nucleotide triphosphate hydrolases"/>
    <property type="match status" value="1"/>
</dbReference>
<proteinExistence type="predicted"/>